<dbReference type="OrthoDB" id="5388207at2759"/>
<feature type="compositionally biased region" description="Basic and acidic residues" evidence="1">
    <location>
        <begin position="131"/>
        <end position="144"/>
    </location>
</feature>
<sequence length="218" mass="23051">MSSMPHNVDNAGQGGVPNPHHETEKTGVVGNMSQSTKGADINPSESSNPGLDPSSGIAPSQKQQGADRPKDAPTGDEAAAVKGKKDEAEEALAKRDPNDHSGEPMHMHDGSVPATQAERRVSKVGNPGGQEHGKEEKGTGEKWVKSTGLASEGGDFDVTKPGAGREADRLLEERGIKETSSGEHSQSDTNEPQETGHQEKQKVPLREKVKSKLHIGHK</sequence>
<feature type="compositionally biased region" description="Basic and acidic residues" evidence="1">
    <location>
        <begin position="163"/>
        <end position="181"/>
    </location>
</feature>
<organism evidence="2 3">
    <name type="scientific">Lojkania enalia</name>
    <dbReference type="NCBI Taxonomy" id="147567"/>
    <lineage>
        <taxon>Eukaryota</taxon>
        <taxon>Fungi</taxon>
        <taxon>Dikarya</taxon>
        <taxon>Ascomycota</taxon>
        <taxon>Pezizomycotina</taxon>
        <taxon>Dothideomycetes</taxon>
        <taxon>Pleosporomycetidae</taxon>
        <taxon>Pleosporales</taxon>
        <taxon>Pleosporales incertae sedis</taxon>
        <taxon>Lojkania</taxon>
    </lineage>
</organism>
<comment type="caution">
    <text evidence="2">The sequence shown here is derived from an EMBL/GenBank/DDBJ whole genome shotgun (WGS) entry which is preliminary data.</text>
</comment>
<accession>A0A9P4NB23</accession>
<evidence type="ECO:0000256" key="1">
    <source>
        <dbReference type="SAM" id="MobiDB-lite"/>
    </source>
</evidence>
<reference evidence="3" key="1">
    <citation type="journal article" date="2020" name="Stud. Mycol.">
        <title>101 Dothideomycetes genomes: A test case for predicting lifestyles and emergence of pathogens.</title>
        <authorList>
            <person name="Haridas S."/>
            <person name="Albert R."/>
            <person name="Binder M."/>
            <person name="Bloem J."/>
            <person name="LaButti K."/>
            <person name="Salamov A."/>
            <person name="Andreopoulos B."/>
            <person name="Baker S."/>
            <person name="Barry K."/>
            <person name="Bills G."/>
            <person name="Bluhm B."/>
            <person name="Cannon C."/>
            <person name="Castanera R."/>
            <person name="Culley D."/>
            <person name="Daum C."/>
            <person name="Ezra D."/>
            <person name="Gonzalez J."/>
            <person name="Henrissat B."/>
            <person name="Kuo A."/>
            <person name="Liang C."/>
            <person name="Lipzen A."/>
            <person name="Lutzoni F."/>
            <person name="Magnuson J."/>
            <person name="Mondo S."/>
            <person name="Nolan M."/>
            <person name="Ohm R."/>
            <person name="Pangilinan J."/>
            <person name="Park H.-J."/>
            <person name="Ramirez L."/>
            <person name="Alfaro M."/>
            <person name="Sun H."/>
            <person name="Tritt A."/>
            <person name="Yoshinaga Y."/>
            <person name="Zwiers L.-H."/>
            <person name="Turgeon B."/>
            <person name="Goodwin S."/>
            <person name="Spatafora J."/>
            <person name="Crous P."/>
            <person name="Grigoriev I."/>
        </authorList>
    </citation>
    <scope>NUCLEOTIDE SEQUENCE [LARGE SCALE GENOMIC DNA]</scope>
    <source>
        <strain evidence="3">CBS 304.66</strain>
    </source>
</reference>
<name>A0A9P4NB23_9PLEO</name>
<feature type="compositionally biased region" description="Basic and acidic residues" evidence="1">
    <location>
        <begin position="83"/>
        <end position="109"/>
    </location>
</feature>
<feature type="compositionally biased region" description="Polar residues" evidence="1">
    <location>
        <begin position="31"/>
        <end position="49"/>
    </location>
</feature>
<evidence type="ECO:0000313" key="2">
    <source>
        <dbReference type="EMBL" id="KAF2269939.1"/>
    </source>
</evidence>
<proteinExistence type="predicted"/>
<protein>
    <submittedName>
        <fullName evidence="2">Uncharacterized protein</fullName>
    </submittedName>
</protein>
<gene>
    <name evidence="2" type="ORF">CC78DRAFT_529100</name>
</gene>
<feature type="compositionally biased region" description="Basic and acidic residues" evidence="1">
    <location>
        <begin position="194"/>
        <end position="210"/>
    </location>
</feature>
<keyword evidence="3" id="KW-1185">Reference proteome</keyword>
<dbReference type="Proteomes" id="UP000800093">
    <property type="component" value="Unassembled WGS sequence"/>
</dbReference>
<feature type="region of interest" description="Disordered" evidence="1">
    <location>
        <begin position="1"/>
        <end position="218"/>
    </location>
</feature>
<evidence type="ECO:0000313" key="3">
    <source>
        <dbReference type="Proteomes" id="UP000800093"/>
    </source>
</evidence>
<dbReference type="EMBL" id="ML986581">
    <property type="protein sequence ID" value="KAF2269939.1"/>
    <property type="molecule type" value="Genomic_DNA"/>
</dbReference>
<feature type="compositionally biased region" description="Polar residues" evidence="1">
    <location>
        <begin position="182"/>
        <end position="193"/>
    </location>
</feature>
<dbReference type="AlphaFoldDB" id="A0A9P4NB23"/>